<dbReference type="OrthoDB" id="8094360at2"/>
<proteinExistence type="predicted"/>
<evidence type="ECO:0000313" key="3">
    <source>
        <dbReference type="Proteomes" id="UP000321258"/>
    </source>
</evidence>
<reference evidence="2 3" key="1">
    <citation type="submission" date="2019-07" db="EMBL/GenBank/DDBJ databases">
        <title>Whole genome shotgun sequence of Methylobacterium haplocladii NBRC 107714.</title>
        <authorList>
            <person name="Hosoyama A."/>
            <person name="Uohara A."/>
            <person name="Ohji S."/>
            <person name="Ichikawa N."/>
        </authorList>
    </citation>
    <scope>NUCLEOTIDE SEQUENCE [LARGE SCALE GENOMIC DNA]</scope>
    <source>
        <strain evidence="2 3">NBRC 107714</strain>
    </source>
</reference>
<dbReference type="RefSeq" id="WP_147078775.1">
    <property type="nucleotide sequence ID" value="NZ_BJZT01000024.1"/>
</dbReference>
<evidence type="ECO:0000313" key="2">
    <source>
        <dbReference type="EMBL" id="GEO99900.1"/>
    </source>
</evidence>
<dbReference type="AlphaFoldDB" id="A0A512IQE0"/>
<dbReference type="Proteomes" id="UP000321258">
    <property type="component" value="Unassembled WGS sequence"/>
</dbReference>
<comment type="caution">
    <text evidence="2">The sequence shown here is derived from an EMBL/GenBank/DDBJ whole genome shotgun (WGS) entry which is preliminary data.</text>
</comment>
<evidence type="ECO:0000259" key="1">
    <source>
        <dbReference type="Pfam" id="PF21834"/>
    </source>
</evidence>
<dbReference type="EMBL" id="BJZT01000024">
    <property type="protein sequence ID" value="GEO99900.1"/>
    <property type="molecule type" value="Genomic_DNA"/>
</dbReference>
<dbReference type="Pfam" id="PF21834">
    <property type="entry name" value="DUF6894"/>
    <property type="match status" value="1"/>
</dbReference>
<keyword evidence="3" id="KW-1185">Reference proteome</keyword>
<accession>A0A512IQE0</accession>
<gene>
    <name evidence="2" type="ORF">MHA02_22880</name>
</gene>
<name>A0A512IQE0_9HYPH</name>
<sequence length="89" mass="9544">MPRYFFDVHDGVDAIDDAGQDLPDLPAAEAEAVRIAGNFATRPAMLGAEGGALVVVVRNAPDCVALKVRLVFNIDKPWKRQRVPVASTA</sequence>
<dbReference type="InterPro" id="IPR054189">
    <property type="entry name" value="DUF6894"/>
</dbReference>
<protein>
    <recommendedName>
        <fullName evidence="1">DUF6894 domain-containing protein</fullName>
    </recommendedName>
</protein>
<feature type="domain" description="DUF6894" evidence="1">
    <location>
        <begin position="3"/>
        <end position="69"/>
    </location>
</feature>
<organism evidence="2 3">
    <name type="scientific">Methylobacterium haplocladii</name>
    <dbReference type="NCBI Taxonomy" id="1176176"/>
    <lineage>
        <taxon>Bacteria</taxon>
        <taxon>Pseudomonadati</taxon>
        <taxon>Pseudomonadota</taxon>
        <taxon>Alphaproteobacteria</taxon>
        <taxon>Hyphomicrobiales</taxon>
        <taxon>Methylobacteriaceae</taxon>
        <taxon>Methylobacterium</taxon>
    </lineage>
</organism>